<dbReference type="PANTHER" id="PTHR44145">
    <property type="entry name" value="DNAJ HOMOLOG SUBFAMILY A MEMBER 3, MITOCHONDRIAL"/>
    <property type="match status" value="1"/>
</dbReference>
<keyword evidence="1" id="KW-0143">Chaperone</keyword>
<evidence type="ECO:0000313" key="3">
    <source>
        <dbReference type="EMBL" id="KAF2202440.1"/>
    </source>
</evidence>
<dbReference type="InterPro" id="IPR051938">
    <property type="entry name" value="Apopto_cytoskel_mod"/>
</dbReference>
<dbReference type="PRINTS" id="PR00625">
    <property type="entry name" value="JDOMAIN"/>
</dbReference>
<comment type="caution">
    <text evidence="3">The sequence shown here is derived from an EMBL/GenBank/DDBJ whole genome shotgun (WGS) entry which is preliminary data.</text>
</comment>
<dbReference type="Gene3D" id="1.10.287.110">
    <property type="entry name" value="DnaJ domain"/>
    <property type="match status" value="1"/>
</dbReference>
<organism evidence="3 4">
    <name type="scientific">Delitschia confertaspora ATCC 74209</name>
    <dbReference type="NCBI Taxonomy" id="1513339"/>
    <lineage>
        <taxon>Eukaryota</taxon>
        <taxon>Fungi</taxon>
        <taxon>Dikarya</taxon>
        <taxon>Ascomycota</taxon>
        <taxon>Pezizomycotina</taxon>
        <taxon>Dothideomycetes</taxon>
        <taxon>Pleosporomycetidae</taxon>
        <taxon>Pleosporales</taxon>
        <taxon>Delitschiaceae</taxon>
        <taxon>Delitschia</taxon>
    </lineage>
</organism>
<accession>A0A9P4JNQ0</accession>
<dbReference type="CDD" id="cd06257">
    <property type="entry name" value="DnaJ"/>
    <property type="match status" value="1"/>
</dbReference>
<dbReference type="Proteomes" id="UP000799536">
    <property type="component" value="Unassembled WGS sequence"/>
</dbReference>
<dbReference type="SMART" id="SM00271">
    <property type="entry name" value="DnaJ"/>
    <property type="match status" value="1"/>
</dbReference>
<name>A0A9P4JNQ0_9PLEO</name>
<sequence length="82" mass="9405">MATHYEVLEVSRNATLAEIKKAYFQLSLKNHPDKTQGLPDTERVYRQEIQKSVNNAWDVLSDPKQKKEYDSRLLKAGNGNKG</sequence>
<dbReference type="InterPro" id="IPR001623">
    <property type="entry name" value="DnaJ_domain"/>
</dbReference>
<proteinExistence type="predicted"/>
<evidence type="ECO:0000313" key="4">
    <source>
        <dbReference type="Proteomes" id="UP000799536"/>
    </source>
</evidence>
<evidence type="ECO:0000256" key="1">
    <source>
        <dbReference type="ARBA" id="ARBA00023186"/>
    </source>
</evidence>
<keyword evidence="4" id="KW-1185">Reference proteome</keyword>
<dbReference type="PROSITE" id="PS50076">
    <property type="entry name" value="DNAJ_2"/>
    <property type="match status" value="1"/>
</dbReference>
<dbReference type="PANTHER" id="PTHR44145:SF3">
    <property type="entry name" value="DNAJ HOMOLOG SUBFAMILY A MEMBER 3, MITOCHONDRIAL"/>
    <property type="match status" value="1"/>
</dbReference>
<gene>
    <name evidence="3" type="ORF">GQ43DRAFT_369075</name>
</gene>
<dbReference type="OrthoDB" id="10250354at2759"/>
<dbReference type="Pfam" id="PF00226">
    <property type="entry name" value="DnaJ"/>
    <property type="match status" value="1"/>
</dbReference>
<keyword evidence="3" id="KW-0346">Stress response</keyword>
<dbReference type="EMBL" id="ML993936">
    <property type="protein sequence ID" value="KAF2202440.1"/>
    <property type="molecule type" value="Genomic_DNA"/>
</dbReference>
<protein>
    <submittedName>
        <fullName evidence="3">Heat shock protein DnaJ</fullName>
    </submittedName>
</protein>
<feature type="non-terminal residue" evidence="3">
    <location>
        <position position="82"/>
    </location>
</feature>
<evidence type="ECO:0000259" key="2">
    <source>
        <dbReference type="PROSITE" id="PS50076"/>
    </source>
</evidence>
<dbReference type="AlphaFoldDB" id="A0A9P4JNQ0"/>
<feature type="domain" description="J" evidence="2">
    <location>
        <begin position="3"/>
        <end position="73"/>
    </location>
</feature>
<dbReference type="SUPFAM" id="SSF46565">
    <property type="entry name" value="Chaperone J-domain"/>
    <property type="match status" value="1"/>
</dbReference>
<dbReference type="InterPro" id="IPR036869">
    <property type="entry name" value="J_dom_sf"/>
</dbReference>
<reference evidence="3" key="1">
    <citation type="journal article" date="2020" name="Stud. Mycol.">
        <title>101 Dothideomycetes genomes: a test case for predicting lifestyles and emergence of pathogens.</title>
        <authorList>
            <person name="Haridas S."/>
            <person name="Albert R."/>
            <person name="Binder M."/>
            <person name="Bloem J."/>
            <person name="Labutti K."/>
            <person name="Salamov A."/>
            <person name="Andreopoulos B."/>
            <person name="Baker S."/>
            <person name="Barry K."/>
            <person name="Bills G."/>
            <person name="Bluhm B."/>
            <person name="Cannon C."/>
            <person name="Castanera R."/>
            <person name="Culley D."/>
            <person name="Daum C."/>
            <person name="Ezra D."/>
            <person name="Gonzalez J."/>
            <person name="Henrissat B."/>
            <person name="Kuo A."/>
            <person name="Liang C."/>
            <person name="Lipzen A."/>
            <person name="Lutzoni F."/>
            <person name="Magnuson J."/>
            <person name="Mondo S."/>
            <person name="Nolan M."/>
            <person name="Ohm R."/>
            <person name="Pangilinan J."/>
            <person name="Park H.-J."/>
            <person name="Ramirez L."/>
            <person name="Alfaro M."/>
            <person name="Sun H."/>
            <person name="Tritt A."/>
            <person name="Yoshinaga Y."/>
            <person name="Zwiers L.-H."/>
            <person name="Turgeon B."/>
            <person name="Goodwin S."/>
            <person name="Spatafora J."/>
            <person name="Crous P."/>
            <person name="Grigoriev I."/>
        </authorList>
    </citation>
    <scope>NUCLEOTIDE SEQUENCE</scope>
    <source>
        <strain evidence="3">ATCC 74209</strain>
    </source>
</reference>